<dbReference type="RefSeq" id="WP_245788994.1">
    <property type="nucleotide sequence ID" value="NZ_FOKG01000039.1"/>
</dbReference>
<name>A0A1I1CMT3_9PSEU</name>
<dbReference type="STRING" id="490629.SAMN05216266_13922"/>
<proteinExistence type="inferred from homology"/>
<protein>
    <submittedName>
        <fullName evidence="4">Uncharacterized domain 1-containing protein</fullName>
    </submittedName>
</protein>
<dbReference type="PANTHER" id="PTHR21660:SF1">
    <property type="entry name" value="ACYL-COENZYME A THIOESTERASE 13"/>
    <property type="match status" value="1"/>
</dbReference>
<dbReference type="PANTHER" id="PTHR21660">
    <property type="entry name" value="THIOESTERASE SUPERFAMILY MEMBER-RELATED"/>
    <property type="match status" value="1"/>
</dbReference>
<dbReference type="InterPro" id="IPR039298">
    <property type="entry name" value="ACOT13"/>
</dbReference>
<dbReference type="EMBL" id="FOKG01000039">
    <property type="protein sequence ID" value="SFB64015.1"/>
    <property type="molecule type" value="Genomic_DNA"/>
</dbReference>
<evidence type="ECO:0000259" key="3">
    <source>
        <dbReference type="Pfam" id="PF03061"/>
    </source>
</evidence>
<comment type="similarity">
    <text evidence="1">Belongs to the thioesterase PaaI family.</text>
</comment>
<organism evidence="4 5">
    <name type="scientific">Amycolatopsis marina</name>
    <dbReference type="NCBI Taxonomy" id="490629"/>
    <lineage>
        <taxon>Bacteria</taxon>
        <taxon>Bacillati</taxon>
        <taxon>Actinomycetota</taxon>
        <taxon>Actinomycetes</taxon>
        <taxon>Pseudonocardiales</taxon>
        <taxon>Pseudonocardiaceae</taxon>
        <taxon>Amycolatopsis</taxon>
    </lineage>
</organism>
<evidence type="ECO:0000313" key="4">
    <source>
        <dbReference type="EMBL" id="SFB64015.1"/>
    </source>
</evidence>
<dbReference type="SUPFAM" id="SSF54637">
    <property type="entry name" value="Thioesterase/thiol ester dehydrase-isomerase"/>
    <property type="match status" value="1"/>
</dbReference>
<sequence>MTIDRVEHDAGAREKTISWQDPMPSAALARTMSGLRYLTGIAEGEIPPPPIAAHFGMRWVSVGDGDVVLASIPDESVYNPIGTVHGGVAATMLDSAVACAVHSTLGAGVGYTTVELKISYLRPILASSGEIRAHGWVVKSGSRVAFAEGDVRDAAGTVLATASSTCLILGA</sequence>
<dbReference type="InterPro" id="IPR003736">
    <property type="entry name" value="PAAI_dom"/>
</dbReference>
<dbReference type="Proteomes" id="UP000243799">
    <property type="component" value="Unassembled WGS sequence"/>
</dbReference>
<reference evidence="5" key="1">
    <citation type="submission" date="2016-10" db="EMBL/GenBank/DDBJ databases">
        <authorList>
            <person name="Varghese N."/>
            <person name="Submissions S."/>
        </authorList>
    </citation>
    <scope>NUCLEOTIDE SEQUENCE [LARGE SCALE GENOMIC DNA]</scope>
    <source>
        <strain evidence="5">CGMCC 4.3568</strain>
    </source>
</reference>
<dbReference type="Gene3D" id="3.10.129.10">
    <property type="entry name" value="Hotdog Thioesterase"/>
    <property type="match status" value="1"/>
</dbReference>
<keyword evidence="5" id="KW-1185">Reference proteome</keyword>
<dbReference type="InterPro" id="IPR006683">
    <property type="entry name" value="Thioestr_dom"/>
</dbReference>
<dbReference type="NCBIfam" id="TIGR00369">
    <property type="entry name" value="unchar_dom_1"/>
    <property type="match status" value="1"/>
</dbReference>
<evidence type="ECO:0000256" key="2">
    <source>
        <dbReference type="ARBA" id="ARBA00022801"/>
    </source>
</evidence>
<evidence type="ECO:0000313" key="5">
    <source>
        <dbReference type="Proteomes" id="UP000243799"/>
    </source>
</evidence>
<dbReference type="CDD" id="cd03443">
    <property type="entry name" value="PaaI_thioesterase"/>
    <property type="match status" value="1"/>
</dbReference>
<dbReference type="GO" id="GO:0047617">
    <property type="term" value="F:fatty acyl-CoA hydrolase activity"/>
    <property type="evidence" value="ECO:0007669"/>
    <property type="project" value="InterPro"/>
</dbReference>
<dbReference type="AlphaFoldDB" id="A0A1I1CMT3"/>
<accession>A0A1I1CMT3</accession>
<keyword evidence="2" id="KW-0378">Hydrolase</keyword>
<evidence type="ECO:0000256" key="1">
    <source>
        <dbReference type="ARBA" id="ARBA00008324"/>
    </source>
</evidence>
<dbReference type="Pfam" id="PF03061">
    <property type="entry name" value="4HBT"/>
    <property type="match status" value="1"/>
</dbReference>
<feature type="domain" description="Thioesterase" evidence="3">
    <location>
        <begin position="82"/>
        <end position="159"/>
    </location>
</feature>
<dbReference type="InterPro" id="IPR029069">
    <property type="entry name" value="HotDog_dom_sf"/>
</dbReference>
<gene>
    <name evidence="4" type="ORF">SAMN05216266_13922</name>
</gene>